<reference evidence="2" key="3">
    <citation type="submission" date="2020-12" db="UniProtKB">
        <authorList>
            <consortium name="EnsemblPlants"/>
        </authorList>
    </citation>
    <scope>IDENTIFICATION</scope>
</reference>
<dbReference type="EMBL" id="ABEU02000022">
    <property type="protein sequence ID" value="PNR31132.1"/>
    <property type="molecule type" value="Genomic_DNA"/>
</dbReference>
<evidence type="ECO:0000313" key="2">
    <source>
        <dbReference type="EnsemblPlants" id="Pp3c22_22790V3.1"/>
    </source>
</evidence>
<reference evidence="1 3" key="2">
    <citation type="journal article" date="2018" name="Plant J.">
        <title>The Physcomitrella patens chromosome-scale assembly reveals moss genome structure and evolution.</title>
        <authorList>
            <person name="Lang D."/>
            <person name="Ullrich K.K."/>
            <person name="Murat F."/>
            <person name="Fuchs J."/>
            <person name="Jenkins J."/>
            <person name="Haas F.B."/>
            <person name="Piednoel M."/>
            <person name="Gundlach H."/>
            <person name="Van Bel M."/>
            <person name="Meyberg R."/>
            <person name="Vives C."/>
            <person name="Morata J."/>
            <person name="Symeonidi A."/>
            <person name="Hiss M."/>
            <person name="Muchero W."/>
            <person name="Kamisugi Y."/>
            <person name="Saleh O."/>
            <person name="Blanc G."/>
            <person name="Decker E.L."/>
            <person name="van Gessel N."/>
            <person name="Grimwood J."/>
            <person name="Hayes R.D."/>
            <person name="Graham S.W."/>
            <person name="Gunter L.E."/>
            <person name="McDaniel S.F."/>
            <person name="Hoernstein S.N.W."/>
            <person name="Larsson A."/>
            <person name="Li F.W."/>
            <person name="Perroud P.F."/>
            <person name="Phillips J."/>
            <person name="Ranjan P."/>
            <person name="Rokshar D.S."/>
            <person name="Rothfels C.J."/>
            <person name="Schneider L."/>
            <person name="Shu S."/>
            <person name="Stevenson D.W."/>
            <person name="Thummler F."/>
            <person name="Tillich M."/>
            <person name="Villarreal Aguilar J.C."/>
            <person name="Widiez T."/>
            <person name="Wong G.K."/>
            <person name="Wymore A."/>
            <person name="Zhang Y."/>
            <person name="Zimmer A.D."/>
            <person name="Quatrano R.S."/>
            <person name="Mayer K.F.X."/>
            <person name="Goodstein D."/>
            <person name="Casacuberta J.M."/>
            <person name="Vandepoele K."/>
            <person name="Reski R."/>
            <person name="Cuming A.C."/>
            <person name="Tuskan G.A."/>
            <person name="Maumus F."/>
            <person name="Salse J."/>
            <person name="Schmutz J."/>
            <person name="Rensing S.A."/>
        </authorList>
    </citation>
    <scope>NUCLEOTIDE SEQUENCE [LARGE SCALE GENOMIC DNA]</scope>
    <source>
        <strain evidence="2 3">cv. Gransden 2004</strain>
    </source>
</reference>
<dbReference type="Gramene" id="Pp3c22_22790V3.1">
    <property type="protein sequence ID" value="Pp3c22_22790V3.1"/>
    <property type="gene ID" value="Pp3c22_22790"/>
</dbReference>
<reference evidence="1 3" key="1">
    <citation type="journal article" date="2008" name="Science">
        <title>The Physcomitrella genome reveals evolutionary insights into the conquest of land by plants.</title>
        <authorList>
            <person name="Rensing S."/>
            <person name="Lang D."/>
            <person name="Zimmer A."/>
            <person name="Terry A."/>
            <person name="Salamov A."/>
            <person name="Shapiro H."/>
            <person name="Nishiyama T."/>
            <person name="Perroud P.-F."/>
            <person name="Lindquist E."/>
            <person name="Kamisugi Y."/>
            <person name="Tanahashi T."/>
            <person name="Sakakibara K."/>
            <person name="Fujita T."/>
            <person name="Oishi K."/>
            <person name="Shin-I T."/>
            <person name="Kuroki Y."/>
            <person name="Toyoda A."/>
            <person name="Suzuki Y."/>
            <person name="Hashimoto A."/>
            <person name="Yamaguchi K."/>
            <person name="Sugano A."/>
            <person name="Kohara Y."/>
            <person name="Fujiyama A."/>
            <person name="Anterola A."/>
            <person name="Aoki S."/>
            <person name="Ashton N."/>
            <person name="Barbazuk W.B."/>
            <person name="Barker E."/>
            <person name="Bennetzen J."/>
            <person name="Bezanilla M."/>
            <person name="Blankenship R."/>
            <person name="Cho S.H."/>
            <person name="Dutcher S."/>
            <person name="Estelle M."/>
            <person name="Fawcett J.A."/>
            <person name="Gundlach H."/>
            <person name="Hanada K."/>
            <person name="Heyl A."/>
            <person name="Hicks K.A."/>
            <person name="Hugh J."/>
            <person name="Lohr M."/>
            <person name="Mayer K."/>
            <person name="Melkozernov A."/>
            <person name="Murata T."/>
            <person name="Nelson D."/>
            <person name="Pils B."/>
            <person name="Prigge M."/>
            <person name="Reiss B."/>
            <person name="Renner T."/>
            <person name="Rombauts S."/>
            <person name="Rushton P."/>
            <person name="Sanderfoot A."/>
            <person name="Schween G."/>
            <person name="Shiu S.-H."/>
            <person name="Stueber K."/>
            <person name="Theodoulou F.L."/>
            <person name="Tu H."/>
            <person name="Van de Peer Y."/>
            <person name="Verrier P.J."/>
            <person name="Waters E."/>
            <person name="Wood A."/>
            <person name="Yang L."/>
            <person name="Cove D."/>
            <person name="Cuming A."/>
            <person name="Hasebe M."/>
            <person name="Lucas S."/>
            <person name="Mishler D.B."/>
            <person name="Reski R."/>
            <person name="Grigoriev I."/>
            <person name="Quatrano R.S."/>
            <person name="Boore J.L."/>
        </authorList>
    </citation>
    <scope>NUCLEOTIDE SEQUENCE [LARGE SCALE GENOMIC DNA]</scope>
    <source>
        <strain evidence="2 3">cv. Gransden 2004</strain>
    </source>
</reference>
<sequence>MKLIIISQNFQGLNCSQKVVAQYANDTSLTTVEKESLARFAIDILNTFCRGSALIINYDKPPGYWQWQAARTSDRPP</sequence>
<gene>
    <name evidence="1" type="ORF">PHYPA_027449</name>
</gene>
<dbReference type="Proteomes" id="UP000006727">
    <property type="component" value="Chromosome 22"/>
</dbReference>
<evidence type="ECO:0000313" key="1">
    <source>
        <dbReference type="EMBL" id="PNR31132.1"/>
    </source>
</evidence>
<dbReference type="AlphaFoldDB" id="A0A2K1IPD0"/>
<proteinExistence type="predicted"/>
<protein>
    <submittedName>
        <fullName evidence="1 2">Uncharacterized protein</fullName>
    </submittedName>
</protein>
<accession>A0A2K1IPD0</accession>
<name>A0A2K1IPD0_PHYPA</name>
<organism evidence="1">
    <name type="scientific">Physcomitrium patens</name>
    <name type="common">Spreading-leaved earth moss</name>
    <name type="synonym">Physcomitrella patens</name>
    <dbReference type="NCBI Taxonomy" id="3218"/>
    <lineage>
        <taxon>Eukaryota</taxon>
        <taxon>Viridiplantae</taxon>
        <taxon>Streptophyta</taxon>
        <taxon>Embryophyta</taxon>
        <taxon>Bryophyta</taxon>
        <taxon>Bryophytina</taxon>
        <taxon>Bryopsida</taxon>
        <taxon>Funariidae</taxon>
        <taxon>Funariales</taxon>
        <taxon>Funariaceae</taxon>
        <taxon>Physcomitrium</taxon>
    </lineage>
</organism>
<evidence type="ECO:0000313" key="3">
    <source>
        <dbReference type="Proteomes" id="UP000006727"/>
    </source>
</evidence>
<dbReference type="EnsemblPlants" id="Pp3c22_22790V3.1">
    <property type="protein sequence ID" value="Pp3c22_22790V3.1"/>
    <property type="gene ID" value="Pp3c22_22790"/>
</dbReference>
<keyword evidence="3" id="KW-1185">Reference proteome</keyword>
<dbReference type="InParanoid" id="A0A2K1IPD0"/>